<proteinExistence type="predicted"/>
<reference evidence="6" key="1">
    <citation type="submission" date="2020-09" db="EMBL/GenBank/DDBJ databases">
        <title>Draft Genome Sequence of Paenibacillus sp. WST5.</title>
        <authorList>
            <person name="Bao Z."/>
        </authorList>
    </citation>
    <scope>NUCLEOTIDE SEQUENCE</scope>
    <source>
        <strain evidence="6">WST5</strain>
    </source>
</reference>
<dbReference type="InterPro" id="IPR029058">
    <property type="entry name" value="AB_hydrolase_fold"/>
</dbReference>
<feature type="domain" description="DUF6531" evidence="4">
    <location>
        <begin position="401"/>
        <end position="473"/>
    </location>
</feature>
<comment type="caution">
    <text evidence="6">The sequence shown here is derived from an EMBL/GenBank/DDBJ whole genome shotgun (WGS) entry which is preliminary data.</text>
</comment>
<dbReference type="Gene3D" id="2.180.10.10">
    <property type="entry name" value="RHS repeat-associated core"/>
    <property type="match status" value="6"/>
</dbReference>
<feature type="region of interest" description="Disordered" evidence="2">
    <location>
        <begin position="1573"/>
        <end position="1603"/>
    </location>
</feature>
<dbReference type="InterPro" id="IPR050708">
    <property type="entry name" value="T6SS_VgrG/RHS"/>
</dbReference>
<evidence type="ECO:0000313" key="7">
    <source>
        <dbReference type="Proteomes" id="UP000650466"/>
    </source>
</evidence>
<name>A0A926KM68_9BACL</name>
<evidence type="ECO:0000259" key="4">
    <source>
        <dbReference type="Pfam" id="PF20148"/>
    </source>
</evidence>
<dbReference type="NCBIfam" id="TIGR01643">
    <property type="entry name" value="YD_repeat_2x"/>
    <property type="match status" value="14"/>
</dbReference>
<feature type="domain" description="Teneurin-like YD-shell" evidence="5">
    <location>
        <begin position="954"/>
        <end position="1078"/>
    </location>
</feature>
<evidence type="ECO:0000259" key="5">
    <source>
        <dbReference type="Pfam" id="PF25023"/>
    </source>
</evidence>
<dbReference type="Pfam" id="PF05593">
    <property type="entry name" value="RHS_repeat"/>
    <property type="match status" value="5"/>
</dbReference>
<accession>A0A926KM68</accession>
<evidence type="ECO:0000256" key="1">
    <source>
        <dbReference type="ARBA" id="ARBA00022737"/>
    </source>
</evidence>
<dbReference type="EMBL" id="JACVVD010000002">
    <property type="protein sequence ID" value="MBD0379576.1"/>
    <property type="molecule type" value="Genomic_DNA"/>
</dbReference>
<feature type="domain" description="Teneurin-like YD-shell" evidence="5">
    <location>
        <begin position="1226"/>
        <end position="1304"/>
    </location>
</feature>
<gene>
    <name evidence="6" type="ORF">ICC18_05565</name>
</gene>
<dbReference type="PANTHER" id="PTHR32305:SF15">
    <property type="entry name" value="PROTEIN RHSA-RELATED"/>
    <property type="match status" value="1"/>
</dbReference>
<dbReference type="RefSeq" id="WP_188173388.1">
    <property type="nucleotide sequence ID" value="NZ_JACVVD010000002.1"/>
</dbReference>
<dbReference type="InterPro" id="IPR006530">
    <property type="entry name" value="YD"/>
</dbReference>
<dbReference type="Pfam" id="PF20148">
    <property type="entry name" value="DUF6531"/>
    <property type="match status" value="1"/>
</dbReference>
<dbReference type="Proteomes" id="UP000650466">
    <property type="component" value="Unassembled WGS sequence"/>
</dbReference>
<dbReference type="InterPro" id="IPR031325">
    <property type="entry name" value="RHS_repeat"/>
</dbReference>
<keyword evidence="3" id="KW-0812">Transmembrane</keyword>
<protein>
    <submittedName>
        <fullName evidence="6">RHS repeat-associated core domain-containing protein</fullName>
    </submittedName>
</protein>
<evidence type="ECO:0000256" key="2">
    <source>
        <dbReference type="SAM" id="MobiDB-lite"/>
    </source>
</evidence>
<keyword evidence="1" id="KW-0677">Repeat</keyword>
<dbReference type="SUPFAM" id="SSF53474">
    <property type="entry name" value="alpha/beta-Hydrolases"/>
    <property type="match status" value="1"/>
</dbReference>
<dbReference type="NCBIfam" id="TIGR03696">
    <property type="entry name" value="Rhs_assc_core"/>
    <property type="match status" value="1"/>
</dbReference>
<dbReference type="InterPro" id="IPR045351">
    <property type="entry name" value="DUF6531"/>
</dbReference>
<keyword evidence="3" id="KW-0472">Membrane</keyword>
<dbReference type="Pfam" id="PF25023">
    <property type="entry name" value="TEN_YD-shell"/>
    <property type="match status" value="2"/>
</dbReference>
<keyword evidence="3" id="KW-1133">Transmembrane helix</keyword>
<dbReference type="PANTHER" id="PTHR32305">
    <property type="match status" value="1"/>
</dbReference>
<dbReference type="Pfam" id="PF26363">
    <property type="entry name" value="Phospholipase-like"/>
    <property type="match status" value="1"/>
</dbReference>
<sequence>MIQKVTKKRWKQVISIVLSFLVMLTGIPFIPGGGLPKAHAGTTVTASSTQINAVYGEKTDIGWIYTDPARDPITNAILQPTHPTDVKICQGGTRSMLSGVDKAVLVHHTVTWDGQVEVENGTDFALDGIYTACVTPTDFSEESSSVDITVFNPNPPAPTHLEMLPNYNKANNDPHYDPERLKTSHKIRGLAEVGTEVTLYYTRVYREGIQQIEDPTERVLTPVSGKIFTKPRESAWAQGIPITPSYFNDFPTRTDKTPGSLVGEWEAEVDLKENEIYKITAVAKRIRGGKESHHSAQYNILRHDVRDNNVTWEALAGYYYVKKTVPEMVATGKMIATTNILPFKPCLGVPEGCPGLIDKGWQLLMYDPKWAGTYESEELDYLTSIEKITNPDKYPRPIGLDPINLATGDFVFSHTNISLQARFPLEFEITYHSRDTFNGALGYGWRHTYEWRLERRAGETIAVTTAEGASYEYTPLGDGTYKPPLGTYNTLKRLQDGTYLLEMPNHWNYLFRQDGVLLSITNPNGNQVNLTYTGSVLEGIHTEGAGLNLYYGDAGKIERIVDQAGREVRYTYDIYQHDLKSVTLPDGGTMKFKYDPNHRITEIRNPNDTASLVNVYNEEGKVKEQTDFRGVKGYISYDTENKQTKVTDELGRVKTYSYDERYRQTAIAYPEGSSEHFEYDHQDNMTLHTDRNGNTRRFSYDLQGNLEQVVDPIGAVTSMKYNEWNQPWEITDALGNKTTIGYDGKGNMETITNALGEVSRINRDGQGVPTSIVNPKGETVVLTNYSNGFVEFVTDPLGYKKHLKRDGLNRVTDIVDALGQVSSIEYDSRDRVTAKIDALHNREEFQYDKDSNLKYHKDAAGAESHFTYEFDRIKTVTDSLSKTTEFFYDAIGNMTRKVAPNGAETEYLYNNVNRVETMLVKDKNEQGEDITLVTEFRYDGNGNLIWTKDPKGGITEIHYDERNLPDQVKDASGAITTYTYDHVGRLTRETNALGHGTTYGYDAVGRLVKVTDALNASTSFEYDKAGRLTKTIKPNGAVWEMFYDARGLLTSTKDPLGNTTSLERDELGRVRTSSDESGATTQYGYNALGFVTSIVDAMNQATSMNYDPLGRLKSITDAKQQTTSYDYDPLGRLTSVTNALQARTSYTYDAVGNITSKTDALMRVTGYEYNNRNQLVKQINPLNQLTQLSYDSNGNVDHIKYPDNKLTAYQYDPMNRLMEISYSDGKKVNYAYDAIGRRTSMNDSTGTTSYAYDALNRLTQVTNGANQTIGYEWTPTGQRSKVVYPDQTAVTYQYDLLDRMTGVTDASGLTTSYTYDKRGLLTQKNLPTQGVSTYQYDALGQVLNIRHANQHGKVVEQLQYAYDPVGNRSRMERVEDGNDEDDLDSGDHPESMITEYAYDALNQLTQVKQYNQATAATPALTSYSYDAVGNRLTKQSTWDTLSNLEQYSYDPADKLLHWLSGSNYKDFTYDPRGNLLKVIGIDNLDDTAVTSLSSMNGWNSVTGGVYDWGTVASGVYGNNTLMSSATTASPELIEEYIWDSSNRLKQHRSAKKDISQFFYDGDGNRTKMIVDVKHGPTDHSNGNGQGNGNGNSNNNNGNGNGKCHEVPPGFIPPGLAKKCGQVEEPYPDMHPGGPREGWEPQFKKKHWEFNYTNDVSLALPEPLQVTDKDQLNGTNDFYRWKETYTYGAGGERISMTYLPAYDKNNGWDPHDGTAGAEKGVAPRTLWYLNDTLGSAVGLIEKDGRVSSRYHYDEFGIPTDAKKFDVNWPGPDNLFGYTGLGYDYYSGMSYARARYYKPELGRFVSEDTYKGALGNSKSQNGYAYVWNNPLRYIDPSGYIPTVREAAVMAQNIYGATEKDATDKKIVVGGWTIIDILRNGEGLKIGVYSSVKADGTTEYALVNKGSSTKGDWVNNIQQPYGYSDDMKDSISKSSYFVANNKDSEITMVGHSKGGAEAVVNAVANNLNAITFNPAIPKLDEYGLSDEDYTASVKNYVVTREVLNDTFGEVPTGTTYYLPQQVFFDENNVREKTWYNGGAVLYDRASESARVGIANHSMDSVISALLEDGHN</sequence>
<dbReference type="InterPro" id="IPR056823">
    <property type="entry name" value="TEN-like_YD-shell"/>
</dbReference>
<dbReference type="InterPro" id="IPR022385">
    <property type="entry name" value="Rhs_assc_core"/>
</dbReference>
<feature type="transmembrane region" description="Helical" evidence="3">
    <location>
        <begin position="12"/>
        <end position="30"/>
    </location>
</feature>
<feature type="region of interest" description="Disordered" evidence="2">
    <location>
        <begin position="1366"/>
        <end position="1388"/>
    </location>
</feature>
<organism evidence="6 7">
    <name type="scientific">Paenibacillus sedimenti</name>
    <dbReference type="NCBI Taxonomy" id="2770274"/>
    <lineage>
        <taxon>Bacteria</taxon>
        <taxon>Bacillati</taxon>
        <taxon>Bacillota</taxon>
        <taxon>Bacilli</taxon>
        <taxon>Bacillales</taxon>
        <taxon>Paenibacillaceae</taxon>
        <taxon>Paenibacillus</taxon>
    </lineage>
</organism>
<evidence type="ECO:0000256" key="3">
    <source>
        <dbReference type="SAM" id="Phobius"/>
    </source>
</evidence>
<keyword evidence="7" id="KW-1185">Reference proteome</keyword>
<evidence type="ECO:0000313" key="6">
    <source>
        <dbReference type="EMBL" id="MBD0379576.1"/>
    </source>
</evidence>